<dbReference type="PANTHER" id="PTHR30532">
    <property type="entry name" value="IRON III DICITRATE-BINDING PERIPLASMIC PROTEIN"/>
    <property type="match status" value="1"/>
</dbReference>
<evidence type="ECO:0000313" key="7">
    <source>
        <dbReference type="Proteomes" id="UP000319375"/>
    </source>
</evidence>
<gene>
    <name evidence="6" type="ORF">FK530_01240</name>
</gene>
<evidence type="ECO:0000256" key="3">
    <source>
        <dbReference type="ARBA" id="ARBA00022448"/>
    </source>
</evidence>
<proteinExistence type="inferred from homology"/>
<feature type="domain" description="Fe/B12 periplasmic-binding" evidence="5">
    <location>
        <begin position="49"/>
        <end position="320"/>
    </location>
</feature>
<dbReference type="PANTHER" id="PTHR30532:SF24">
    <property type="entry name" value="FERRIC ENTEROBACTIN-BINDING PERIPLASMIC PROTEIN FEPB"/>
    <property type="match status" value="1"/>
</dbReference>
<dbReference type="InterPro" id="IPR051313">
    <property type="entry name" value="Bact_iron-sidero_bind"/>
</dbReference>
<comment type="subcellular location">
    <subcellularLocation>
        <location evidence="1">Cell envelope</location>
    </subcellularLocation>
</comment>
<dbReference type="Proteomes" id="UP000319375">
    <property type="component" value="Unassembled WGS sequence"/>
</dbReference>
<dbReference type="Gene3D" id="3.40.50.1980">
    <property type="entry name" value="Nitrogenase molybdenum iron protein domain"/>
    <property type="match status" value="2"/>
</dbReference>
<protein>
    <submittedName>
        <fullName evidence="6">ABC transporter substrate-binding protein</fullName>
    </submittedName>
</protein>
<reference evidence="6 7" key="1">
    <citation type="submission" date="2019-06" db="EMBL/GenBank/DDBJ databases">
        <title>Tsukamurella conjunctivitidis sp. nov., Tsukamurella assacharolytica sp. nov. and Tsukamurella sputae sp. nov. isolated from patients with conjunctivitis, bacteraemia (lymphoma) and respiratory infection (sputum) in Hong Kong.</title>
        <authorList>
            <person name="Teng J.L.L."/>
            <person name="Lee H.H."/>
            <person name="Fong J.Y.H."/>
            <person name="Fok K.M.N."/>
            <person name="Lau S.K.P."/>
            <person name="Woo P.C.Y."/>
        </authorList>
    </citation>
    <scope>NUCLEOTIDE SEQUENCE [LARGE SCALE GENOMIC DNA]</scope>
    <source>
        <strain evidence="6 7">HKU72</strain>
    </source>
</reference>
<accession>A0A5C5S7D4</accession>
<evidence type="ECO:0000256" key="1">
    <source>
        <dbReference type="ARBA" id="ARBA00004196"/>
    </source>
</evidence>
<sequence>MIGCPSFYGRGGMRLVSAVLAILLSLALTACGSASDSSSTSEAPQAPQRVASLGLGDVDTLLALGVVPVVVAPWAQDAKEPVGEWARPLLQGKNPQMLLGTGTEMDTKAIETLAASKPDVIVAVNSGFDDATFARLEAIAPVIRRPAQFAAWGVPWEEQVRAIAGGVGRATQGDALIAKTQATIRRTQEQHPQYRGKTAATVLPKSDGGFYAYATSDGRGQVLTMLGFTLPETVSSLIPAGKFFAEIPAERVNVLDLDALVYLDYGTKVDEDTAFRSLAVSRDHRVTTIDRTIGNAMSMPNPVTIEWVLQQLPPRLPSFA</sequence>
<evidence type="ECO:0000259" key="5">
    <source>
        <dbReference type="PROSITE" id="PS50983"/>
    </source>
</evidence>
<dbReference type="GO" id="GO:0030288">
    <property type="term" value="C:outer membrane-bounded periplasmic space"/>
    <property type="evidence" value="ECO:0007669"/>
    <property type="project" value="TreeGrafter"/>
</dbReference>
<evidence type="ECO:0000313" key="6">
    <source>
        <dbReference type="EMBL" id="TWS30528.1"/>
    </source>
</evidence>
<comment type="similarity">
    <text evidence="2">Belongs to the bacterial solute-binding protein 8 family.</text>
</comment>
<dbReference type="InterPro" id="IPR002491">
    <property type="entry name" value="ABC_transptr_periplasmic_BD"/>
</dbReference>
<comment type="caution">
    <text evidence="6">The sequence shown here is derived from an EMBL/GenBank/DDBJ whole genome shotgun (WGS) entry which is preliminary data.</text>
</comment>
<dbReference type="GO" id="GO:1901678">
    <property type="term" value="P:iron coordination entity transport"/>
    <property type="evidence" value="ECO:0007669"/>
    <property type="project" value="UniProtKB-ARBA"/>
</dbReference>
<dbReference type="Pfam" id="PF01497">
    <property type="entry name" value="Peripla_BP_2"/>
    <property type="match status" value="1"/>
</dbReference>
<dbReference type="EMBL" id="VIGX01000001">
    <property type="protein sequence ID" value="TWS30528.1"/>
    <property type="molecule type" value="Genomic_DNA"/>
</dbReference>
<name>A0A5C5S7D4_9ACTN</name>
<keyword evidence="4" id="KW-0732">Signal</keyword>
<keyword evidence="3" id="KW-0813">Transport</keyword>
<dbReference type="PROSITE" id="PS50983">
    <property type="entry name" value="FE_B12_PBP"/>
    <property type="match status" value="1"/>
</dbReference>
<keyword evidence="7" id="KW-1185">Reference proteome</keyword>
<evidence type="ECO:0000256" key="2">
    <source>
        <dbReference type="ARBA" id="ARBA00008814"/>
    </source>
</evidence>
<dbReference type="AlphaFoldDB" id="A0A5C5S7D4"/>
<organism evidence="6 7">
    <name type="scientific">Tsukamurella conjunctivitidis</name>
    <dbReference type="NCBI Taxonomy" id="2592068"/>
    <lineage>
        <taxon>Bacteria</taxon>
        <taxon>Bacillati</taxon>
        <taxon>Actinomycetota</taxon>
        <taxon>Actinomycetes</taxon>
        <taxon>Mycobacteriales</taxon>
        <taxon>Tsukamurellaceae</taxon>
        <taxon>Tsukamurella</taxon>
    </lineage>
</organism>
<dbReference type="SUPFAM" id="SSF53807">
    <property type="entry name" value="Helical backbone' metal receptor"/>
    <property type="match status" value="1"/>
</dbReference>
<evidence type="ECO:0000256" key="4">
    <source>
        <dbReference type="ARBA" id="ARBA00022729"/>
    </source>
</evidence>